<dbReference type="GO" id="GO:0000976">
    <property type="term" value="F:transcription cis-regulatory region binding"/>
    <property type="evidence" value="ECO:0007669"/>
    <property type="project" value="TreeGrafter"/>
</dbReference>
<dbReference type="FunFam" id="1.10.10.10:FF:000005">
    <property type="entry name" value="Two-component system response regulator"/>
    <property type="match status" value="1"/>
</dbReference>
<dbReference type="InterPro" id="IPR001867">
    <property type="entry name" value="OmpR/PhoB-type_DNA-bd"/>
</dbReference>
<dbReference type="GO" id="GO:0000156">
    <property type="term" value="F:phosphorelay response regulator activity"/>
    <property type="evidence" value="ECO:0007669"/>
    <property type="project" value="TreeGrafter"/>
</dbReference>
<feature type="DNA-binding region" description="OmpR/PhoB-type" evidence="7">
    <location>
        <begin position="128"/>
        <end position="222"/>
    </location>
</feature>
<dbReference type="GO" id="GO:0032993">
    <property type="term" value="C:protein-DNA complex"/>
    <property type="evidence" value="ECO:0007669"/>
    <property type="project" value="TreeGrafter"/>
</dbReference>
<evidence type="ECO:0000256" key="5">
    <source>
        <dbReference type="ARBA" id="ARBA00023163"/>
    </source>
</evidence>
<name>A0A8K2A7K6_9CYAN</name>
<dbReference type="CDD" id="cd17624">
    <property type="entry name" value="REC_OmpR_PmrA-like"/>
    <property type="match status" value="1"/>
</dbReference>
<keyword evidence="3" id="KW-0805">Transcription regulation</keyword>
<dbReference type="InterPro" id="IPR036388">
    <property type="entry name" value="WH-like_DNA-bd_sf"/>
</dbReference>
<dbReference type="RefSeq" id="WP_161824773.1">
    <property type="nucleotide sequence ID" value="NZ_WVIC01000011.1"/>
</dbReference>
<gene>
    <name evidence="10" type="ORF">GS597_07165</name>
</gene>
<dbReference type="AlphaFoldDB" id="A0A8K2A7K6"/>
<dbReference type="Pfam" id="PF00072">
    <property type="entry name" value="Response_reg"/>
    <property type="match status" value="1"/>
</dbReference>
<dbReference type="PANTHER" id="PTHR48111:SF38">
    <property type="entry name" value="TWO-COMPONENT RESPONSE REGULATOR"/>
    <property type="match status" value="1"/>
</dbReference>
<dbReference type="PROSITE" id="PS50110">
    <property type="entry name" value="RESPONSE_REGULATORY"/>
    <property type="match status" value="1"/>
</dbReference>
<accession>A0A8K2A7K6</accession>
<keyword evidence="5" id="KW-0804">Transcription</keyword>
<evidence type="ECO:0000256" key="7">
    <source>
        <dbReference type="PROSITE-ProRule" id="PRU01091"/>
    </source>
</evidence>
<keyword evidence="2" id="KW-0902">Two-component regulatory system</keyword>
<dbReference type="EMBL" id="WVIC01000011">
    <property type="protein sequence ID" value="NCJ06294.1"/>
    <property type="molecule type" value="Genomic_DNA"/>
</dbReference>
<feature type="domain" description="Response regulatory" evidence="8">
    <location>
        <begin position="3"/>
        <end position="117"/>
    </location>
</feature>
<dbReference type="SMART" id="SM00862">
    <property type="entry name" value="Trans_reg_C"/>
    <property type="match status" value="1"/>
</dbReference>
<dbReference type="InterPro" id="IPR011006">
    <property type="entry name" value="CheY-like_superfamily"/>
</dbReference>
<dbReference type="GO" id="GO:0006355">
    <property type="term" value="P:regulation of DNA-templated transcription"/>
    <property type="evidence" value="ECO:0007669"/>
    <property type="project" value="InterPro"/>
</dbReference>
<dbReference type="Gene3D" id="3.40.50.2300">
    <property type="match status" value="1"/>
</dbReference>
<evidence type="ECO:0000259" key="8">
    <source>
        <dbReference type="PROSITE" id="PS50110"/>
    </source>
</evidence>
<dbReference type="InterPro" id="IPR039420">
    <property type="entry name" value="WalR-like"/>
</dbReference>
<evidence type="ECO:0000256" key="1">
    <source>
        <dbReference type="ARBA" id="ARBA00022553"/>
    </source>
</evidence>
<evidence type="ECO:0000256" key="2">
    <source>
        <dbReference type="ARBA" id="ARBA00023012"/>
    </source>
</evidence>
<reference evidence="10" key="1">
    <citation type="submission" date="2019-12" db="EMBL/GenBank/DDBJ databases">
        <title>High-Quality draft genome sequences of three cyanobacteria isolated from the limestone walls of the Old Cathedral of Coimbra.</title>
        <authorList>
            <person name="Tiago I."/>
            <person name="Soares F."/>
            <person name="Portugal A."/>
        </authorList>
    </citation>
    <scope>NUCLEOTIDE SEQUENCE [LARGE SCALE GENOMIC DNA]</scope>
    <source>
        <strain evidence="10">C</strain>
    </source>
</reference>
<dbReference type="GO" id="GO:0005829">
    <property type="term" value="C:cytosol"/>
    <property type="evidence" value="ECO:0007669"/>
    <property type="project" value="TreeGrafter"/>
</dbReference>
<keyword evidence="1 6" id="KW-0597">Phosphoprotein</keyword>
<keyword evidence="4 7" id="KW-0238">DNA-binding</keyword>
<proteinExistence type="predicted"/>
<evidence type="ECO:0000313" key="10">
    <source>
        <dbReference type="EMBL" id="NCJ06294.1"/>
    </source>
</evidence>
<evidence type="ECO:0000256" key="4">
    <source>
        <dbReference type="ARBA" id="ARBA00023125"/>
    </source>
</evidence>
<sequence>MSHILIAEDEDRIASFLEKGLRSHGFTITLAADAQQTLNLAESGSFDLLILDLGLPDRDGLEVLATLRGQGHSWPVIILSARDDLHDKVSGLECGADDYVTKPFRFEELLARVRVRLRPAPSSRSTGDSVLTVGDVQLDLGRRSVAVEGEWVELPGREFALVEALMRHPGQVLSRTQLLDQVWGYDYDPGSNVVDVYVGYLRKKLGADTIETVRGVGYRLKLQQLSAIG</sequence>
<feature type="domain" description="OmpR/PhoB-type" evidence="9">
    <location>
        <begin position="128"/>
        <end position="222"/>
    </location>
</feature>
<protein>
    <submittedName>
        <fullName evidence="10">Response regulator</fullName>
    </submittedName>
</protein>
<keyword evidence="11" id="KW-1185">Reference proteome</keyword>
<dbReference type="CDD" id="cd00383">
    <property type="entry name" value="trans_reg_C"/>
    <property type="match status" value="1"/>
</dbReference>
<organism evidence="10 11">
    <name type="scientific">Petrachloros mirabilis ULC683</name>
    <dbReference type="NCBI Taxonomy" id="2781853"/>
    <lineage>
        <taxon>Bacteria</taxon>
        <taxon>Bacillati</taxon>
        <taxon>Cyanobacteriota</taxon>
        <taxon>Cyanophyceae</taxon>
        <taxon>Synechococcales</taxon>
        <taxon>Petrachlorosaceae</taxon>
        <taxon>Petrachloros</taxon>
        <taxon>Petrachloros mirabilis</taxon>
    </lineage>
</organism>
<evidence type="ECO:0000256" key="6">
    <source>
        <dbReference type="PROSITE-ProRule" id="PRU00169"/>
    </source>
</evidence>
<dbReference type="SUPFAM" id="SSF52172">
    <property type="entry name" value="CheY-like"/>
    <property type="match status" value="1"/>
</dbReference>
<feature type="modified residue" description="4-aspartylphosphate" evidence="6">
    <location>
        <position position="52"/>
    </location>
</feature>
<dbReference type="Proteomes" id="UP000607397">
    <property type="component" value="Unassembled WGS sequence"/>
</dbReference>
<dbReference type="SMART" id="SM00448">
    <property type="entry name" value="REC"/>
    <property type="match status" value="1"/>
</dbReference>
<evidence type="ECO:0000259" key="9">
    <source>
        <dbReference type="PROSITE" id="PS51755"/>
    </source>
</evidence>
<evidence type="ECO:0000256" key="3">
    <source>
        <dbReference type="ARBA" id="ARBA00023015"/>
    </source>
</evidence>
<dbReference type="InterPro" id="IPR001789">
    <property type="entry name" value="Sig_transdc_resp-reg_receiver"/>
</dbReference>
<dbReference type="PROSITE" id="PS51755">
    <property type="entry name" value="OMPR_PHOB"/>
    <property type="match status" value="1"/>
</dbReference>
<comment type="caution">
    <text evidence="10">The sequence shown here is derived from an EMBL/GenBank/DDBJ whole genome shotgun (WGS) entry which is preliminary data.</text>
</comment>
<dbReference type="Gene3D" id="1.10.10.10">
    <property type="entry name" value="Winged helix-like DNA-binding domain superfamily/Winged helix DNA-binding domain"/>
    <property type="match status" value="1"/>
</dbReference>
<evidence type="ECO:0000313" key="11">
    <source>
        <dbReference type="Proteomes" id="UP000607397"/>
    </source>
</evidence>
<dbReference type="Pfam" id="PF00486">
    <property type="entry name" value="Trans_reg_C"/>
    <property type="match status" value="1"/>
</dbReference>
<dbReference type="Gene3D" id="6.10.250.690">
    <property type="match status" value="1"/>
</dbReference>
<dbReference type="PANTHER" id="PTHR48111">
    <property type="entry name" value="REGULATOR OF RPOS"/>
    <property type="match status" value="1"/>
</dbReference>